<dbReference type="InterPro" id="IPR000719">
    <property type="entry name" value="Prot_kinase_dom"/>
</dbReference>
<evidence type="ECO:0000313" key="2">
    <source>
        <dbReference type="EMBL" id="HIY26829.1"/>
    </source>
</evidence>
<evidence type="ECO:0000259" key="1">
    <source>
        <dbReference type="PROSITE" id="PS50011"/>
    </source>
</evidence>
<feature type="domain" description="Protein kinase" evidence="1">
    <location>
        <begin position="38"/>
        <end position="300"/>
    </location>
</feature>
<dbReference type="GO" id="GO:0004672">
    <property type="term" value="F:protein kinase activity"/>
    <property type="evidence" value="ECO:0007669"/>
    <property type="project" value="InterPro"/>
</dbReference>
<dbReference type="AlphaFoldDB" id="A0A9D2C106"/>
<name>A0A9D2C106_9FIRM</name>
<dbReference type="PROSITE" id="PS50011">
    <property type="entry name" value="PROTEIN_KINASE_DOM"/>
    <property type="match status" value="1"/>
</dbReference>
<sequence length="300" mass="33716">MLFAHTIQSWEDWADVYQSIPAFTPLIQEIFRREDLPFSPLSPLTPGTNAVFRSGELVVKVFFPKESGLDPEGDFQNEGAVCRVLTQRQVPVPRLLAAGRLRDRYTFPYLVTQFCPGEELGQWLPKAAQREKLSLSRQLFWLLEQVHQEAPGLLAPLDLRRRALENFRLEHVPASLARELTQRAEGADLSRPVLVHGDLTGENVLVSSQGAPVLLDWADACLAPPWYELPPLVFGPLGEDPALLAPWMDQGLEPFLEQVLDGLALHDFGPDILREAAQAAGRPPFTTLEEVRNYLENKLR</sequence>
<dbReference type="Pfam" id="PF01636">
    <property type="entry name" value="APH"/>
    <property type="match status" value="1"/>
</dbReference>
<dbReference type="PROSITE" id="PS00109">
    <property type="entry name" value="PROTEIN_KINASE_TYR"/>
    <property type="match status" value="1"/>
</dbReference>
<dbReference type="InterPro" id="IPR011009">
    <property type="entry name" value="Kinase-like_dom_sf"/>
</dbReference>
<accession>A0A9D2C106</accession>
<organism evidence="2 3">
    <name type="scientific">Candidatus Acutalibacter pullistercoris</name>
    <dbReference type="NCBI Taxonomy" id="2838418"/>
    <lineage>
        <taxon>Bacteria</taxon>
        <taxon>Bacillati</taxon>
        <taxon>Bacillota</taxon>
        <taxon>Clostridia</taxon>
        <taxon>Eubacteriales</taxon>
        <taxon>Acutalibacteraceae</taxon>
        <taxon>Acutalibacter</taxon>
    </lineage>
</organism>
<dbReference type="PIRSF" id="PIRSF000707">
    <property type="entry name" value="Hygromycin-B_kinase"/>
    <property type="match status" value="1"/>
</dbReference>
<dbReference type="PANTHER" id="PTHR21310:SF15">
    <property type="entry name" value="AMINOGLYCOSIDE PHOSPHOTRANSFERASE DOMAIN-CONTAINING PROTEIN"/>
    <property type="match status" value="1"/>
</dbReference>
<comment type="caution">
    <text evidence="2">The sequence shown here is derived from an EMBL/GenBank/DDBJ whole genome shotgun (WGS) entry which is preliminary data.</text>
</comment>
<dbReference type="EMBL" id="DXDU01000107">
    <property type="protein sequence ID" value="HIY26829.1"/>
    <property type="molecule type" value="Genomic_DNA"/>
</dbReference>
<protein>
    <submittedName>
        <fullName evidence="2">Aminoglycoside phosphotransferase family protein</fullName>
    </submittedName>
</protein>
<dbReference type="Proteomes" id="UP000823915">
    <property type="component" value="Unassembled WGS sequence"/>
</dbReference>
<dbReference type="GO" id="GO:0005524">
    <property type="term" value="F:ATP binding"/>
    <property type="evidence" value="ECO:0007669"/>
    <property type="project" value="InterPro"/>
</dbReference>
<dbReference type="InterPro" id="IPR008266">
    <property type="entry name" value="Tyr_kinase_AS"/>
</dbReference>
<dbReference type="InterPro" id="IPR051678">
    <property type="entry name" value="AGP_Transferase"/>
</dbReference>
<dbReference type="PANTHER" id="PTHR21310">
    <property type="entry name" value="AMINOGLYCOSIDE PHOSPHOTRANSFERASE-RELATED-RELATED"/>
    <property type="match status" value="1"/>
</dbReference>
<dbReference type="SUPFAM" id="SSF56112">
    <property type="entry name" value="Protein kinase-like (PK-like)"/>
    <property type="match status" value="1"/>
</dbReference>
<dbReference type="Gene3D" id="3.90.1200.10">
    <property type="match status" value="1"/>
</dbReference>
<reference evidence="2" key="1">
    <citation type="journal article" date="2021" name="PeerJ">
        <title>Extensive microbial diversity within the chicken gut microbiome revealed by metagenomics and culture.</title>
        <authorList>
            <person name="Gilroy R."/>
            <person name="Ravi A."/>
            <person name="Getino M."/>
            <person name="Pursley I."/>
            <person name="Horton D.L."/>
            <person name="Alikhan N.F."/>
            <person name="Baker D."/>
            <person name="Gharbi K."/>
            <person name="Hall N."/>
            <person name="Watson M."/>
            <person name="Adriaenssens E.M."/>
            <person name="Foster-Nyarko E."/>
            <person name="Jarju S."/>
            <person name="Secka A."/>
            <person name="Antonio M."/>
            <person name="Oren A."/>
            <person name="Chaudhuri R.R."/>
            <person name="La Ragione R."/>
            <person name="Hildebrand F."/>
            <person name="Pallen M.J."/>
        </authorList>
    </citation>
    <scope>NUCLEOTIDE SEQUENCE</scope>
    <source>
        <strain evidence="2">1282</strain>
    </source>
</reference>
<evidence type="ECO:0000313" key="3">
    <source>
        <dbReference type="Proteomes" id="UP000823915"/>
    </source>
</evidence>
<reference evidence="2" key="2">
    <citation type="submission" date="2021-04" db="EMBL/GenBank/DDBJ databases">
        <authorList>
            <person name="Gilroy R."/>
        </authorList>
    </citation>
    <scope>NUCLEOTIDE SEQUENCE</scope>
    <source>
        <strain evidence="2">1282</strain>
    </source>
</reference>
<dbReference type="InterPro" id="IPR016259">
    <property type="entry name" value="Hygromycin-B_Kinase"/>
</dbReference>
<proteinExistence type="predicted"/>
<dbReference type="InterPro" id="IPR002575">
    <property type="entry name" value="Aminoglycoside_PTrfase"/>
</dbReference>
<gene>
    <name evidence="2" type="ORF">H9838_06610</name>
</gene>